<evidence type="ECO:0000256" key="1">
    <source>
        <dbReference type="SAM" id="Phobius"/>
    </source>
</evidence>
<keyword evidence="1" id="KW-1133">Transmembrane helix</keyword>
<evidence type="ECO:0000313" key="4">
    <source>
        <dbReference type="Proteomes" id="UP001465755"/>
    </source>
</evidence>
<dbReference type="AlphaFoldDB" id="A0AAW1Q2M6"/>
<accession>A0AAW1Q2M6</accession>
<comment type="caution">
    <text evidence="3">The sequence shown here is derived from an EMBL/GenBank/DDBJ whole genome shotgun (WGS) entry which is preliminary data.</text>
</comment>
<keyword evidence="4" id="KW-1185">Reference proteome</keyword>
<organism evidence="3 4">
    <name type="scientific">Symbiochloris irregularis</name>
    <dbReference type="NCBI Taxonomy" id="706552"/>
    <lineage>
        <taxon>Eukaryota</taxon>
        <taxon>Viridiplantae</taxon>
        <taxon>Chlorophyta</taxon>
        <taxon>core chlorophytes</taxon>
        <taxon>Trebouxiophyceae</taxon>
        <taxon>Trebouxiales</taxon>
        <taxon>Trebouxiaceae</taxon>
        <taxon>Symbiochloris</taxon>
    </lineage>
</organism>
<keyword evidence="1" id="KW-0472">Membrane</keyword>
<name>A0AAW1Q2M6_9CHLO</name>
<dbReference type="Proteomes" id="UP001465755">
    <property type="component" value="Unassembled WGS sequence"/>
</dbReference>
<proteinExistence type="predicted"/>
<evidence type="ECO:0000256" key="2">
    <source>
        <dbReference type="SAM" id="SignalP"/>
    </source>
</evidence>
<feature type="signal peptide" evidence="2">
    <location>
        <begin position="1"/>
        <end position="20"/>
    </location>
</feature>
<keyword evidence="2" id="KW-0732">Signal</keyword>
<sequence>MVGVKTLALLFLAVCTLGAAYNMHSLFMGELHPSIEKLAQSLSGVTSVAWLNIEYFMQRWFNCDTAGLRASVLTYPSQTALAALVLIMLVTLVYKDVKLSAERNAHRITKTTLATQQGHHQDDLLTDSFLLRAYNNSKKDQDNLMKECVDLTKKLYRYEESEARALQQKEEQNLLEGPDTSLKMLTQDHHTGQLSPLRLGWNAVQD</sequence>
<gene>
    <name evidence="3" type="ORF">WJX73_005836</name>
</gene>
<dbReference type="EMBL" id="JALJOQ010000001">
    <property type="protein sequence ID" value="KAK9815047.1"/>
    <property type="molecule type" value="Genomic_DNA"/>
</dbReference>
<keyword evidence="1" id="KW-0812">Transmembrane</keyword>
<evidence type="ECO:0000313" key="3">
    <source>
        <dbReference type="EMBL" id="KAK9815047.1"/>
    </source>
</evidence>
<feature type="chain" id="PRO_5043822412" evidence="2">
    <location>
        <begin position="21"/>
        <end position="206"/>
    </location>
</feature>
<feature type="transmembrane region" description="Helical" evidence="1">
    <location>
        <begin position="75"/>
        <end position="94"/>
    </location>
</feature>
<protein>
    <submittedName>
        <fullName evidence="3">Uncharacterized protein</fullName>
    </submittedName>
</protein>
<reference evidence="3 4" key="1">
    <citation type="journal article" date="2024" name="Nat. Commun.">
        <title>Phylogenomics reveals the evolutionary origins of lichenization in chlorophyte algae.</title>
        <authorList>
            <person name="Puginier C."/>
            <person name="Libourel C."/>
            <person name="Otte J."/>
            <person name="Skaloud P."/>
            <person name="Haon M."/>
            <person name="Grisel S."/>
            <person name="Petersen M."/>
            <person name="Berrin J.G."/>
            <person name="Delaux P.M."/>
            <person name="Dal Grande F."/>
            <person name="Keller J."/>
        </authorList>
    </citation>
    <scope>NUCLEOTIDE SEQUENCE [LARGE SCALE GENOMIC DNA]</scope>
    <source>
        <strain evidence="3 4">SAG 2036</strain>
    </source>
</reference>